<keyword evidence="8" id="KW-1185">Reference proteome</keyword>
<dbReference type="PROSITE" id="PS50928">
    <property type="entry name" value="ABC_TM1"/>
    <property type="match status" value="1"/>
</dbReference>
<sequence length="374" mass="41467">MAEKSSIAVSEDNVAVEEPKKPASQWQLIWRDFKKHKLAMLGIGILLLMYTFAIFCGFISPYDPNKRFTEFTNIAPAGIHIIGEEGLQRPFVYGFTSKRDPETLSMVYKKDKSKKYPIEFFTKGDTYKFLGLFKTDIHLFGTEQGKVFLFGTDGLGRDLFSRTLYGARLSLSVGLVGVFLSLVLGIIIGGISGYFGGVVDNIIQRVIEFILAIPKIPFWLALSAALPPNWSIIQTYFAITIILSITGWVGLARTIRGQIFSLREEDYVKAARSFGAKGGTVIFRHLIPNCMSYILVSVTLAIPGMILGETALSFLGLGLRPPAISWGVLLMNAQNIRSLADYPWYFIPAVFVVVTVLAFNFVGDGLRDAADPHH</sequence>
<keyword evidence="2 5" id="KW-0812">Transmembrane</keyword>
<keyword evidence="3 5" id="KW-1133">Transmembrane helix</keyword>
<dbReference type="InterPro" id="IPR025966">
    <property type="entry name" value="OppC_N"/>
</dbReference>
<evidence type="ECO:0000313" key="7">
    <source>
        <dbReference type="EMBL" id="AGB41666.1"/>
    </source>
</evidence>
<dbReference type="GO" id="GO:0055085">
    <property type="term" value="P:transmembrane transport"/>
    <property type="evidence" value="ECO:0007669"/>
    <property type="project" value="InterPro"/>
</dbReference>
<dbReference type="OrthoDB" id="9797852at2"/>
<feature type="domain" description="ABC transmembrane type-1" evidence="6">
    <location>
        <begin position="167"/>
        <end position="363"/>
    </location>
</feature>
<feature type="transmembrane region" description="Helical" evidence="5">
    <location>
        <begin position="38"/>
        <end position="60"/>
    </location>
</feature>
<evidence type="ECO:0000256" key="5">
    <source>
        <dbReference type="RuleBase" id="RU363032"/>
    </source>
</evidence>
<dbReference type="Proteomes" id="UP000010880">
    <property type="component" value="Chromosome"/>
</dbReference>
<protein>
    <submittedName>
        <fullName evidence="7">ABC-type dipeptide/oligopeptide/nickel transport system, permease component</fullName>
    </submittedName>
</protein>
<dbReference type="AlphaFoldDB" id="L0K9H7"/>
<dbReference type="CDD" id="cd06261">
    <property type="entry name" value="TM_PBP2"/>
    <property type="match status" value="1"/>
</dbReference>
<dbReference type="PANTHER" id="PTHR43839">
    <property type="entry name" value="OPPC IN A BINDING PROTEIN-DEPENDENT TRANSPORT SYSTEM"/>
    <property type="match status" value="1"/>
</dbReference>
<comment type="similarity">
    <text evidence="5">Belongs to the binding-protein-dependent transport system permease family.</text>
</comment>
<dbReference type="eggNOG" id="COG1173">
    <property type="taxonomic scope" value="Bacteria"/>
</dbReference>
<accession>L0K9H7</accession>
<dbReference type="Gene3D" id="1.10.3720.10">
    <property type="entry name" value="MetI-like"/>
    <property type="match status" value="1"/>
</dbReference>
<gene>
    <name evidence="7" type="ordered locus">Halha_1729</name>
</gene>
<dbReference type="GO" id="GO:0005886">
    <property type="term" value="C:plasma membrane"/>
    <property type="evidence" value="ECO:0007669"/>
    <property type="project" value="UniProtKB-SubCell"/>
</dbReference>
<name>L0K9H7_HALHC</name>
<evidence type="ECO:0000256" key="2">
    <source>
        <dbReference type="ARBA" id="ARBA00022692"/>
    </source>
</evidence>
<proteinExistence type="inferred from homology"/>
<dbReference type="KEGG" id="hhl:Halha_1729"/>
<evidence type="ECO:0000256" key="4">
    <source>
        <dbReference type="ARBA" id="ARBA00023136"/>
    </source>
</evidence>
<dbReference type="HOGENOM" id="CLU_028518_1_0_9"/>
<evidence type="ECO:0000256" key="3">
    <source>
        <dbReference type="ARBA" id="ARBA00022989"/>
    </source>
</evidence>
<keyword evidence="5" id="KW-0813">Transport</keyword>
<dbReference type="Pfam" id="PF00528">
    <property type="entry name" value="BPD_transp_1"/>
    <property type="match status" value="1"/>
</dbReference>
<dbReference type="PANTHER" id="PTHR43839:SF3">
    <property type="entry name" value="OLIGOPEPTIDE ABC TRANSPORTER, PERMEASE PROTEIN"/>
    <property type="match status" value="1"/>
</dbReference>
<dbReference type="EMBL" id="CP003359">
    <property type="protein sequence ID" value="AGB41666.1"/>
    <property type="molecule type" value="Genomic_DNA"/>
</dbReference>
<evidence type="ECO:0000313" key="8">
    <source>
        <dbReference type="Proteomes" id="UP000010880"/>
    </source>
</evidence>
<keyword evidence="4 5" id="KW-0472">Membrane</keyword>
<feature type="transmembrane region" description="Helical" evidence="5">
    <location>
        <begin position="342"/>
        <end position="362"/>
    </location>
</feature>
<reference evidence="8" key="1">
    <citation type="submission" date="2012-02" db="EMBL/GenBank/DDBJ databases">
        <title>The complete genome of Halobacteroides halobius DSM 5150.</title>
        <authorList>
            <person name="Lucas S."/>
            <person name="Copeland A."/>
            <person name="Lapidus A."/>
            <person name="Glavina del Rio T."/>
            <person name="Dalin E."/>
            <person name="Tice H."/>
            <person name="Bruce D."/>
            <person name="Goodwin L."/>
            <person name="Pitluck S."/>
            <person name="Peters L."/>
            <person name="Mikhailova N."/>
            <person name="Gu W."/>
            <person name="Kyrpides N."/>
            <person name="Mavromatis K."/>
            <person name="Ivanova N."/>
            <person name="Brettin T."/>
            <person name="Detter J.C."/>
            <person name="Han C."/>
            <person name="Larimer F."/>
            <person name="Land M."/>
            <person name="Hauser L."/>
            <person name="Markowitz V."/>
            <person name="Cheng J.-F."/>
            <person name="Hugenholtz P."/>
            <person name="Woyke T."/>
            <person name="Wu D."/>
            <person name="Tindall B."/>
            <person name="Pomrenke H."/>
            <person name="Brambilla E."/>
            <person name="Klenk H.-P."/>
            <person name="Eisen J.A."/>
        </authorList>
    </citation>
    <scope>NUCLEOTIDE SEQUENCE [LARGE SCALE GENOMIC DNA]</scope>
    <source>
        <strain evidence="8">ATCC 35273 / DSM 5150 / MD-1</strain>
    </source>
</reference>
<dbReference type="STRING" id="748449.Halha_1729"/>
<evidence type="ECO:0000259" key="6">
    <source>
        <dbReference type="PROSITE" id="PS50928"/>
    </source>
</evidence>
<comment type="subcellular location">
    <subcellularLocation>
        <location evidence="5">Cell membrane</location>
        <topology evidence="5">Multi-pass membrane protein</topology>
    </subcellularLocation>
    <subcellularLocation>
        <location evidence="1">Membrane</location>
        <topology evidence="1">Multi-pass membrane protein</topology>
    </subcellularLocation>
</comment>
<evidence type="ECO:0000256" key="1">
    <source>
        <dbReference type="ARBA" id="ARBA00004141"/>
    </source>
</evidence>
<organism evidence="7 8">
    <name type="scientific">Halobacteroides halobius (strain ATCC 35273 / DSM 5150 / MD-1)</name>
    <dbReference type="NCBI Taxonomy" id="748449"/>
    <lineage>
        <taxon>Bacteria</taxon>
        <taxon>Bacillati</taxon>
        <taxon>Bacillota</taxon>
        <taxon>Clostridia</taxon>
        <taxon>Halanaerobiales</taxon>
        <taxon>Halobacteroidaceae</taxon>
        <taxon>Halobacteroides</taxon>
    </lineage>
</organism>
<dbReference type="RefSeq" id="WP_015327382.1">
    <property type="nucleotide sequence ID" value="NC_019978.1"/>
</dbReference>
<dbReference type="InterPro" id="IPR035906">
    <property type="entry name" value="MetI-like_sf"/>
</dbReference>
<dbReference type="SUPFAM" id="SSF161098">
    <property type="entry name" value="MetI-like"/>
    <property type="match status" value="1"/>
</dbReference>
<dbReference type="InterPro" id="IPR000515">
    <property type="entry name" value="MetI-like"/>
</dbReference>
<dbReference type="Pfam" id="PF12911">
    <property type="entry name" value="OppC_N"/>
    <property type="match status" value="1"/>
</dbReference>
<feature type="transmembrane region" description="Helical" evidence="5">
    <location>
        <begin position="232"/>
        <end position="251"/>
    </location>
</feature>
<feature type="transmembrane region" description="Helical" evidence="5">
    <location>
        <begin position="169"/>
        <end position="194"/>
    </location>
</feature>
<feature type="transmembrane region" description="Helical" evidence="5">
    <location>
        <begin position="286"/>
        <end position="306"/>
    </location>
</feature>